<proteinExistence type="predicted"/>
<reference evidence="1 2" key="1">
    <citation type="submission" date="2016-04" db="EMBL/GenBank/DDBJ databases">
        <title>Genome analyses suggest a sexual origin of heterokaryosis in a supposedly ancient asexual fungus.</title>
        <authorList>
            <person name="Ropars J."/>
            <person name="Sedzielewska K."/>
            <person name="Noel J."/>
            <person name="Charron P."/>
            <person name="Farinelli L."/>
            <person name="Marton T."/>
            <person name="Kruger M."/>
            <person name="Pelin A."/>
            <person name="Brachmann A."/>
            <person name="Corradi N."/>
        </authorList>
    </citation>
    <scope>NUCLEOTIDE SEQUENCE [LARGE SCALE GENOMIC DNA]</scope>
    <source>
        <strain evidence="1 2">C2</strain>
    </source>
</reference>
<comment type="caution">
    <text evidence="1">The sequence shown here is derived from an EMBL/GenBank/DDBJ whole genome shotgun (WGS) entry which is preliminary data.</text>
</comment>
<dbReference type="VEuPathDB" id="FungiDB:FUN_024639"/>
<dbReference type="EMBL" id="LLXL01001081">
    <property type="protein sequence ID" value="PKK66516.1"/>
    <property type="molecule type" value="Genomic_DNA"/>
</dbReference>
<protein>
    <submittedName>
        <fullName evidence="1">Uncharacterized protein</fullName>
    </submittedName>
</protein>
<dbReference type="AlphaFoldDB" id="A0A2N1MY28"/>
<dbReference type="Proteomes" id="UP000233469">
    <property type="component" value="Unassembled WGS sequence"/>
</dbReference>
<evidence type="ECO:0000313" key="2">
    <source>
        <dbReference type="Proteomes" id="UP000233469"/>
    </source>
</evidence>
<organism evidence="1 2">
    <name type="scientific">Rhizophagus irregularis</name>
    <dbReference type="NCBI Taxonomy" id="588596"/>
    <lineage>
        <taxon>Eukaryota</taxon>
        <taxon>Fungi</taxon>
        <taxon>Fungi incertae sedis</taxon>
        <taxon>Mucoromycota</taxon>
        <taxon>Glomeromycotina</taxon>
        <taxon>Glomeromycetes</taxon>
        <taxon>Glomerales</taxon>
        <taxon>Glomeraceae</taxon>
        <taxon>Rhizophagus</taxon>
    </lineage>
</organism>
<evidence type="ECO:0000313" key="1">
    <source>
        <dbReference type="EMBL" id="PKK66516.1"/>
    </source>
</evidence>
<gene>
    <name evidence="1" type="ORF">RhiirC2_784675</name>
</gene>
<name>A0A2N1MY28_9GLOM</name>
<reference evidence="1 2" key="2">
    <citation type="submission" date="2017-10" db="EMBL/GenBank/DDBJ databases">
        <title>Extensive intraspecific genome diversity in a model arbuscular mycorrhizal fungus.</title>
        <authorList>
            <person name="Chen E.C.H."/>
            <person name="Morin E."/>
            <person name="Baudet D."/>
            <person name="Noel J."/>
            <person name="Ndikumana S."/>
            <person name="Charron P."/>
            <person name="St-Onge C."/>
            <person name="Giorgi J."/>
            <person name="Grigoriev I.V."/>
            <person name="Roux C."/>
            <person name="Martin F.M."/>
            <person name="Corradi N."/>
        </authorList>
    </citation>
    <scope>NUCLEOTIDE SEQUENCE [LARGE SCALE GENOMIC DNA]</scope>
    <source>
        <strain evidence="1 2">C2</strain>
    </source>
</reference>
<sequence length="117" mass="13520">MWVVASKRRLNNRILVKAPENKNSTLIMFGHNLPLDITVEMLWEEKETAIDFVHMIKNCVVDHILYIVLIIDNVFLLSIRSKPIRRGDQQLKRGQRLAKQTGLISDLQASSSEDYNC</sequence>
<accession>A0A2N1MY28</accession>